<gene>
    <name evidence="1" type="ORF">KEC57_00945</name>
</gene>
<comment type="caution">
    <text evidence="1">The sequence shown here is derived from an EMBL/GenBank/DDBJ whole genome shotgun (WGS) entry which is preliminary data.</text>
</comment>
<dbReference type="RefSeq" id="WP_229382647.1">
    <property type="nucleotide sequence ID" value="NZ_JAGTTN010000001.1"/>
</dbReference>
<evidence type="ECO:0000313" key="2">
    <source>
        <dbReference type="Proteomes" id="UP001139354"/>
    </source>
</evidence>
<dbReference type="AlphaFoldDB" id="A0A9X1S0M6"/>
<dbReference type="InterPro" id="IPR006311">
    <property type="entry name" value="TAT_signal"/>
</dbReference>
<sequence>MNDRDPESSAIPNSELTRRDETLWKAEVSRRGTLTAAAWAVPVIAMAAATPAAVASGPFDPTSDLQVAALGGAEGRYTTGSNFTNGVVSPNTDFRRAFSVTNVGEGTFSGTLRIDFTFPRMWNQGTGSNTDAFQNYSTVDLGGSNGGSIGGKSSWTVTTAAAYTQNTGTNAWTAVWLRMDPAYFTLTNVVLPPGGTVRFALNAAIPFSWIGSAGPPPVYFPNSWRIYWRSPVSITATTSSNVNLGTYVTPVGGWTDGIWYFNGGGPFAYDGGGGIYPAYGTA</sequence>
<evidence type="ECO:0000313" key="1">
    <source>
        <dbReference type="EMBL" id="MCC2030746.1"/>
    </source>
</evidence>
<reference evidence="1" key="1">
    <citation type="submission" date="2021-04" db="EMBL/GenBank/DDBJ databases">
        <title>Microbacterium tenobrionis sp. nov. and Microbacterium allomyrinae sp. nov., isolated from larvae of Tenobrio molitor and Allomyrina dichotoma, respectively.</title>
        <authorList>
            <person name="Lee S.D."/>
        </authorList>
    </citation>
    <scope>NUCLEOTIDE SEQUENCE</scope>
    <source>
        <strain evidence="1">BWT-G7</strain>
    </source>
</reference>
<dbReference type="Proteomes" id="UP001139354">
    <property type="component" value="Unassembled WGS sequence"/>
</dbReference>
<dbReference type="EMBL" id="JAGTTN010000001">
    <property type="protein sequence ID" value="MCC2030746.1"/>
    <property type="molecule type" value="Genomic_DNA"/>
</dbReference>
<dbReference type="PROSITE" id="PS51318">
    <property type="entry name" value="TAT"/>
    <property type="match status" value="1"/>
</dbReference>
<name>A0A9X1S0M6_9MICO</name>
<accession>A0A9X1S0M6</accession>
<organism evidence="1 2">
    <name type="scientific">Microbacterium allomyrinae</name>
    <dbReference type="NCBI Taxonomy" id="2830666"/>
    <lineage>
        <taxon>Bacteria</taxon>
        <taxon>Bacillati</taxon>
        <taxon>Actinomycetota</taxon>
        <taxon>Actinomycetes</taxon>
        <taxon>Micrococcales</taxon>
        <taxon>Microbacteriaceae</taxon>
        <taxon>Microbacterium</taxon>
    </lineage>
</organism>
<proteinExistence type="predicted"/>
<protein>
    <submittedName>
        <fullName evidence="1">Uncharacterized protein</fullName>
    </submittedName>
</protein>
<keyword evidence="2" id="KW-1185">Reference proteome</keyword>